<dbReference type="Proteomes" id="UP000275846">
    <property type="component" value="Unassembled WGS sequence"/>
</dbReference>
<organism evidence="3">
    <name type="scientific">Schistocephalus solidus</name>
    <name type="common">Tapeworm</name>
    <dbReference type="NCBI Taxonomy" id="70667"/>
    <lineage>
        <taxon>Eukaryota</taxon>
        <taxon>Metazoa</taxon>
        <taxon>Spiralia</taxon>
        <taxon>Lophotrochozoa</taxon>
        <taxon>Platyhelminthes</taxon>
        <taxon>Cestoda</taxon>
        <taxon>Eucestoda</taxon>
        <taxon>Diphyllobothriidea</taxon>
        <taxon>Diphyllobothriidae</taxon>
        <taxon>Schistocephalus</taxon>
    </lineage>
</organism>
<evidence type="ECO:0000313" key="1">
    <source>
        <dbReference type="EMBL" id="VDL98164.1"/>
    </source>
</evidence>
<name>A0A183T5N1_SCHSO</name>
<reference evidence="3" key="1">
    <citation type="submission" date="2016-06" db="UniProtKB">
        <authorList>
            <consortium name="WormBaseParasite"/>
        </authorList>
    </citation>
    <scope>IDENTIFICATION</scope>
</reference>
<evidence type="ECO:0000313" key="3">
    <source>
        <dbReference type="WBParaSite" id="SSLN_0001222601-mRNA-1"/>
    </source>
</evidence>
<proteinExistence type="predicted"/>
<evidence type="ECO:0000313" key="2">
    <source>
        <dbReference type="Proteomes" id="UP000275846"/>
    </source>
</evidence>
<keyword evidence="2" id="KW-1185">Reference proteome</keyword>
<dbReference type="EMBL" id="UYSU01036790">
    <property type="protein sequence ID" value="VDL98164.1"/>
    <property type="molecule type" value="Genomic_DNA"/>
</dbReference>
<dbReference type="AlphaFoldDB" id="A0A183T5N1"/>
<dbReference type="WBParaSite" id="SSLN_0001222601-mRNA-1">
    <property type="protein sequence ID" value="SSLN_0001222601-mRNA-1"/>
    <property type="gene ID" value="SSLN_0001222601"/>
</dbReference>
<gene>
    <name evidence="1" type="ORF">SSLN_LOCUS11779</name>
</gene>
<sequence>MLMDAYLDECPGIRIAYRTVGNLLNSRRIQALMRVCTTTVHDLLFTDDFVLSTVTEDDIQRSRDLSTAGCANFGLKISTVKTVDMHQPPSNAEYNVL</sequence>
<dbReference type="OrthoDB" id="10384651at2759"/>
<accession>A0A183T5N1</accession>
<protein>
    <submittedName>
        <fullName evidence="3">Reverse transcriptase domain-containing protein</fullName>
    </submittedName>
</protein>
<reference evidence="1 2" key="2">
    <citation type="submission" date="2018-11" db="EMBL/GenBank/DDBJ databases">
        <authorList>
            <consortium name="Pathogen Informatics"/>
        </authorList>
    </citation>
    <scope>NUCLEOTIDE SEQUENCE [LARGE SCALE GENOMIC DNA]</scope>
    <source>
        <strain evidence="1 2">NST_G2</strain>
    </source>
</reference>